<dbReference type="EMBL" id="LNIX01000009">
    <property type="protein sequence ID" value="OXA50013.1"/>
    <property type="molecule type" value="Genomic_DNA"/>
</dbReference>
<keyword evidence="4" id="KW-1185">Reference proteome</keyword>
<evidence type="ECO:0000313" key="4">
    <source>
        <dbReference type="Proteomes" id="UP000198287"/>
    </source>
</evidence>
<feature type="transmembrane region" description="Helical" evidence="2">
    <location>
        <begin position="214"/>
        <end position="232"/>
    </location>
</feature>
<dbReference type="Proteomes" id="UP000198287">
    <property type="component" value="Unassembled WGS sequence"/>
</dbReference>
<name>A0A226DXL1_FOLCA</name>
<feature type="transmembrane region" description="Helical" evidence="2">
    <location>
        <begin position="333"/>
        <end position="351"/>
    </location>
</feature>
<keyword evidence="2" id="KW-0472">Membrane</keyword>
<feature type="transmembrane region" description="Helical" evidence="2">
    <location>
        <begin position="142"/>
        <end position="162"/>
    </location>
</feature>
<sequence length="578" mass="67085">MTCLPLFSYKLTGGPTKNKLHPLPPPHKEHLRNKISQTVFIFWQWIRPRRLLQKIIAGGNIRKLIFLFRYQSVKRGIMSCEPLCKTMILHALIFTLMVLYWVFEAVLFMVWISFGVGMSFSASTICKQITGEKLTNAWETYLTFYILACGVFFQTSFHLMFWEQLLLNIKKRASLAYKLYRTFPPRVLLVISFYQLFAQFRIRFGKELEYDEENLVTMRFLLAACFVGYALGRKARFDYRFDQANSGVAFVSPGIFKYCAMFSIFYTMEVVLIFVCGFPLVLLACLFRFYLFQEHLVYFGLILGGVLVGYVIAGMERSYQYRGPFRREPMVSVIYAEVKTNVILFTVFPMITRWYFRVQFEYPDYEESNKVNFIMFSVNVSFLLMYFVKNVLHYKYKAEDEAIYNNARVAEEEYLPQILNGVIHANNNNAAAGVENNDDNSSVSTGSFSWPSSSGSGNVHHHNNKVIKKESNCNYATSVTAFTTFSENQSEAEKERHLESDVISRNVQLQNKSEEKIPSILSQVDDDANNNNQQVDVLTSNHDNNIDATRLPMTPLRNTIGIMKIDKRWRDQMFRGGY</sequence>
<feature type="transmembrane region" description="Helical" evidence="2">
    <location>
        <begin position="183"/>
        <end position="202"/>
    </location>
</feature>
<organism evidence="3 4">
    <name type="scientific">Folsomia candida</name>
    <name type="common">Springtail</name>
    <dbReference type="NCBI Taxonomy" id="158441"/>
    <lineage>
        <taxon>Eukaryota</taxon>
        <taxon>Metazoa</taxon>
        <taxon>Ecdysozoa</taxon>
        <taxon>Arthropoda</taxon>
        <taxon>Hexapoda</taxon>
        <taxon>Collembola</taxon>
        <taxon>Entomobryomorpha</taxon>
        <taxon>Isotomoidea</taxon>
        <taxon>Isotomidae</taxon>
        <taxon>Proisotominae</taxon>
        <taxon>Folsomia</taxon>
    </lineage>
</organism>
<comment type="caution">
    <text evidence="3">The sequence shown here is derived from an EMBL/GenBank/DDBJ whole genome shotgun (WGS) entry which is preliminary data.</text>
</comment>
<feature type="transmembrane region" description="Helical" evidence="2">
    <location>
        <begin position="88"/>
        <end position="114"/>
    </location>
</feature>
<reference evidence="3 4" key="1">
    <citation type="submission" date="2015-12" db="EMBL/GenBank/DDBJ databases">
        <title>The genome of Folsomia candida.</title>
        <authorList>
            <person name="Faddeeva A."/>
            <person name="Derks M.F."/>
            <person name="Anvar Y."/>
            <person name="Smit S."/>
            <person name="Van Straalen N."/>
            <person name="Roelofs D."/>
        </authorList>
    </citation>
    <scope>NUCLEOTIDE SEQUENCE [LARGE SCALE GENOMIC DNA]</scope>
    <source>
        <strain evidence="3 4">VU population</strain>
        <tissue evidence="3">Whole body</tissue>
    </source>
</reference>
<gene>
    <name evidence="3" type="ORF">Fcan01_15093</name>
</gene>
<feature type="compositionally biased region" description="Low complexity" evidence="1">
    <location>
        <begin position="430"/>
        <end position="458"/>
    </location>
</feature>
<dbReference type="AlphaFoldDB" id="A0A226DXL1"/>
<feature type="transmembrane region" description="Helical" evidence="2">
    <location>
        <begin position="371"/>
        <end position="388"/>
    </location>
</feature>
<protein>
    <submittedName>
        <fullName evidence="3">Uncharacterized protein</fullName>
    </submittedName>
</protein>
<feature type="transmembrane region" description="Helical" evidence="2">
    <location>
        <begin position="296"/>
        <end position="313"/>
    </location>
</feature>
<evidence type="ECO:0000313" key="3">
    <source>
        <dbReference type="EMBL" id="OXA50013.1"/>
    </source>
</evidence>
<keyword evidence="2" id="KW-0812">Transmembrane</keyword>
<accession>A0A226DXL1</accession>
<evidence type="ECO:0000256" key="2">
    <source>
        <dbReference type="SAM" id="Phobius"/>
    </source>
</evidence>
<feature type="region of interest" description="Disordered" evidence="1">
    <location>
        <begin position="430"/>
        <end position="462"/>
    </location>
</feature>
<keyword evidence="2" id="KW-1133">Transmembrane helix</keyword>
<evidence type="ECO:0000256" key="1">
    <source>
        <dbReference type="SAM" id="MobiDB-lite"/>
    </source>
</evidence>
<proteinExistence type="predicted"/>
<feature type="transmembrane region" description="Helical" evidence="2">
    <location>
        <begin position="270"/>
        <end position="290"/>
    </location>
</feature>